<feature type="compositionally biased region" description="Low complexity" evidence="1">
    <location>
        <begin position="1"/>
        <end position="23"/>
    </location>
</feature>
<dbReference type="Proteomes" id="UP000001554">
    <property type="component" value="Chromosome 10"/>
</dbReference>
<reference evidence="3" key="2">
    <citation type="journal article" date="2020" name="Nat. Ecol. Evol.">
        <title>Deeply conserved synteny resolves early events in vertebrate evolution.</title>
        <authorList>
            <person name="Simakov O."/>
            <person name="Marletaz F."/>
            <person name="Yue J.X."/>
            <person name="O'Connell B."/>
            <person name="Jenkins J."/>
            <person name="Brandt A."/>
            <person name="Calef R."/>
            <person name="Tung C.H."/>
            <person name="Huang T.K."/>
            <person name="Schmutz J."/>
            <person name="Satoh N."/>
            <person name="Yu J.K."/>
            <person name="Putnam N.H."/>
            <person name="Green R.E."/>
            <person name="Rokhsar D.S."/>
        </authorList>
    </citation>
    <scope>NUCLEOTIDE SEQUENCE [LARGE SCALE GENOMIC DNA]</scope>
    <source>
        <strain evidence="3">S238N-H82</strain>
    </source>
</reference>
<evidence type="ECO:0000259" key="2">
    <source>
        <dbReference type="SMART" id="SM00360"/>
    </source>
</evidence>
<feature type="compositionally biased region" description="Pro residues" evidence="1">
    <location>
        <begin position="52"/>
        <end position="64"/>
    </location>
</feature>
<proteinExistence type="predicted"/>
<dbReference type="RefSeq" id="XP_035688355.1">
    <property type="nucleotide sequence ID" value="XM_035832462.1"/>
</dbReference>
<name>A0A9J7N311_BRAFL</name>
<feature type="domain" description="RRM" evidence="2">
    <location>
        <begin position="554"/>
        <end position="621"/>
    </location>
</feature>
<organism evidence="3 4">
    <name type="scientific">Branchiostoma floridae</name>
    <name type="common">Florida lancelet</name>
    <name type="synonym">Amphioxus</name>
    <dbReference type="NCBI Taxonomy" id="7739"/>
    <lineage>
        <taxon>Eukaryota</taxon>
        <taxon>Metazoa</taxon>
        <taxon>Chordata</taxon>
        <taxon>Cephalochordata</taxon>
        <taxon>Leptocardii</taxon>
        <taxon>Amphioxiformes</taxon>
        <taxon>Branchiostomatidae</taxon>
        <taxon>Branchiostoma</taxon>
    </lineage>
</organism>
<dbReference type="CDD" id="cd00590">
    <property type="entry name" value="RRM_SF"/>
    <property type="match status" value="1"/>
</dbReference>
<reference evidence="4" key="3">
    <citation type="submission" date="2025-08" db="UniProtKB">
        <authorList>
            <consortium name="RefSeq"/>
        </authorList>
    </citation>
    <scope>IDENTIFICATION</scope>
</reference>
<feature type="compositionally biased region" description="Polar residues" evidence="1">
    <location>
        <begin position="299"/>
        <end position="309"/>
    </location>
</feature>
<feature type="region of interest" description="Disordered" evidence="1">
    <location>
        <begin position="441"/>
        <end position="547"/>
    </location>
</feature>
<dbReference type="SMART" id="SM00360">
    <property type="entry name" value="RRM"/>
    <property type="match status" value="1"/>
</dbReference>
<evidence type="ECO:0000313" key="4">
    <source>
        <dbReference type="RefSeq" id="XP_035688355.1"/>
    </source>
</evidence>
<feature type="compositionally biased region" description="Basic residues" evidence="1">
    <location>
        <begin position="164"/>
        <end position="173"/>
    </location>
</feature>
<sequence>MSQHQPPQHFQHSNPPPHSQHQSYTPFSQQPSHIPTHTHNAPHQSHNAPPQSHNPPRPFNPPARPAGFQQRPSQLNQPRPRMQSPPPRQPSPQQYRHGNPPGNQQRLPMQAPAPRPQVTQKPAQREQHSPRAFPQGEQQPMAARPNLREIPQVGELPPQQPAAMRKKKMKVQKRLGPPVSQQQPDQPTGEEDEETRKLRAKIAEQKRLREEIQRRKELRRQQLAGSRKAELMKRVAAQKAAANQEENQGGQPAQDFGAQPQQTQEFNPGVMRTQPPPPQRIPVQQQAGLPHQPPHMQPRMNTPRQNLQKVQGFAKRVPQGRPRMPGPQSALQPVPQAKTFQPRAQNIPQRMQLGQNRTANGQVSPMKPQEQQVQSAPARLHVKQRLGLGRGKANMQMSGGQQNQPNAQRMVTLAGQHQPPQTVIGRGQPIRTVTSQQPVQTFDVGANGDQPHVKMRVVQGPQGGGLQQQPTQMASSPQGQPRKRIVKLPNRQQSEDSQMGQQQPQGQQGNNPKRVVLGAARGRGRGRGRGGVQTRAAAQQVSQQPAGGMMSSHVVAIDNLSMSTSEDQLRSMLLSVGPVEKMDLLRTQKKAIAKFAHPEHAADFQRKFHRHMVDLSHINVSLMPE</sequence>
<dbReference type="InterPro" id="IPR000504">
    <property type="entry name" value="RRM_dom"/>
</dbReference>
<gene>
    <name evidence="4" type="primary">LOC118424031</name>
</gene>
<dbReference type="PANTHER" id="PTHR22014">
    <property type="entry name" value="RNA-BINDING PROTEIN 33"/>
    <property type="match status" value="1"/>
</dbReference>
<dbReference type="AlphaFoldDB" id="A0A9J7N311"/>
<dbReference type="KEGG" id="bfo:118424031"/>
<dbReference type="InterPro" id="IPR039878">
    <property type="entry name" value="RBM33"/>
</dbReference>
<reference evidence="4" key="1">
    <citation type="journal article" date="2016" name="Genome Biol. Evol.">
        <title>Conserved non-coding elements in the most distant genera of cephalochordates: the Goldilocks principle.</title>
        <authorList>
            <person name="Yue J.X."/>
            <person name="Kozmikova I."/>
            <person name="Ono H."/>
            <person name="Nossa C.W."/>
            <person name="Kozmik Z."/>
            <person name="Putnam N.H."/>
            <person name="Yu J.K."/>
            <person name="Holland L.Z."/>
        </authorList>
    </citation>
    <scope>NUCLEOTIDE SEQUENCE</scope>
</reference>
<feature type="compositionally biased region" description="Polar residues" evidence="1">
    <location>
        <begin position="24"/>
        <end position="48"/>
    </location>
</feature>
<dbReference type="Gene3D" id="3.30.70.330">
    <property type="match status" value="1"/>
</dbReference>
<dbReference type="InterPro" id="IPR012677">
    <property type="entry name" value="Nucleotide-bd_a/b_plait_sf"/>
</dbReference>
<feature type="compositionally biased region" description="Low complexity" evidence="1">
    <location>
        <begin position="237"/>
        <end position="248"/>
    </location>
</feature>
<dbReference type="OMA" id="QANAKME"/>
<feature type="compositionally biased region" description="Basic and acidic residues" evidence="1">
    <location>
        <begin position="194"/>
        <end position="215"/>
    </location>
</feature>
<keyword evidence="3" id="KW-1185">Reference proteome</keyword>
<dbReference type="GO" id="GO:0003723">
    <property type="term" value="F:RNA binding"/>
    <property type="evidence" value="ECO:0007669"/>
    <property type="project" value="InterPro"/>
</dbReference>
<accession>A0A9J7N311</accession>
<dbReference type="InterPro" id="IPR035979">
    <property type="entry name" value="RBD_domain_sf"/>
</dbReference>
<dbReference type="GeneID" id="118424031"/>
<feature type="region of interest" description="Disordered" evidence="1">
    <location>
        <begin position="1"/>
        <end position="344"/>
    </location>
</feature>
<evidence type="ECO:0000313" key="3">
    <source>
        <dbReference type="Proteomes" id="UP000001554"/>
    </source>
</evidence>
<feature type="compositionally biased region" description="Low complexity" evidence="1">
    <location>
        <begin position="532"/>
        <end position="541"/>
    </location>
</feature>
<dbReference type="PANTHER" id="PTHR22014:SF2">
    <property type="entry name" value="RNA-BINDING PROTEIN 33"/>
    <property type="match status" value="1"/>
</dbReference>
<dbReference type="OrthoDB" id="5990677at2759"/>
<protein>
    <submittedName>
        <fullName evidence="4">RNA-binding protein 33-like</fullName>
    </submittedName>
</protein>
<feature type="compositionally biased region" description="Low complexity" evidence="1">
    <location>
        <begin position="495"/>
        <end position="520"/>
    </location>
</feature>
<dbReference type="SUPFAM" id="SSF54928">
    <property type="entry name" value="RNA-binding domain, RBD"/>
    <property type="match status" value="1"/>
</dbReference>
<evidence type="ECO:0000256" key="1">
    <source>
        <dbReference type="SAM" id="MobiDB-lite"/>
    </source>
</evidence>